<feature type="region of interest" description="Disordered" evidence="10">
    <location>
        <begin position="1"/>
        <end position="25"/>
    </location>
</feature>
<feature type="compositionally biased region" description="Polar residues" evidence="10">
    <location>
        <begin position="1"/>
        <end position="13"/>
    </location>
</feature>
<dbReference type="InterPro" id="IPR049315">
    <property type="entry name" value="GDC-P_N"/>
</dbReference>
<dbReference type="GO" id="GO:0005960">
    <property type="term" value="C:glycine cleavage complex"/>
    <property type="evidence" value="ECO:0007669"/>
    <property type="project" value="TreeGrafter"/>
</dbReference>
<dbReference type="GO" id="GO:0004375">
    <property type="term" value="F:glycine dehydrogenase (decarboxylating) activity"/>
    <property type="evidence" value="ECO:0007669"/>
    <property type="project" value="UniProtKB-EC"/>
</dbReference>
<sequence>MTSSLAHTTQATGDTARPFSDRHIGPRADDTEAMLAELGYESLEALSTAAVPATIQIDGLDLPTGKSESEVLADLRNLASQNVMRTQMIGQGYYDTVTPAVIRRNLVENPAWYTAYTPYQPEISQGRLEALLNFQQVVQDLTGLDIANASLLDEATAVAEAVLLMRRSVKKGSTVVLDSELHPQVIANVHVRARALEFDVVVADLSQGLVGEDIFGIVCAQPGTTGVIRDLSAAVEGAHERGALVTFDTDLLALTLLKDPGSQGADIAVGSAQRFGVPLFFGGPHAAFMAVKDSLQRQLPGRLVGVSKDAQGKPGYRLALQTREQHIRRQKATSNICTAQALLANVASMYAVFHGPIGLTRIASRIHRLAEAFAAAADTAPGAEVLSYDFFDTVALRVADAEAARVVAEAAGYNIRVIDETTIGVSFGESHTVADANGLLEALGIIARIDEDDFAAASAGTFGPNRIPEPQFPSDLHRDTEFLTHPVFNTHGSETSMMRYMRTLADRDLALDRTMIPLGSCTMKLNSAIEMEPITWPEFATIHPFAPIEQTQGWRTLIGRLEASLVEVTGYDRVSLQPNAGSQGEFAGLLAIRLYHRENGDPQRTVCLIPQSAHGTNAASAVLAGLDVQVVKTTDGDGSIDLDDLDEKIEKTGDRLAAIMITYPSTHGVFESDVRIVCDKIHAAGGQVYVDGANLNALVGLAKPGDFGGDVSHLNLHKTFCIPHGGGGPGVGPVAVREHLAPHLPGNPVNPDLVSGDLSTVDLPVSGSLYGSAGVLPISYAYLELMGAEGLREATRAALLGANYIASKLNDVFPVLYSGENGLVGHETILDLREITAKTGVTAEDVAKRLIDYGFHAPTLAFPVPGTLMVEPTESEDKAELDRFIEAMRSIRAEIDLIGTEYSYEESPLKAAPHPATVVMDDWDGKYSRETAVFPVPGLTLSKYFPPVSRIDGAFGDRNLVCSCPPPEAFETVASTDPSETAETEAA</sequence>
<feature type="domain" description="Glycine cleavage system P-protein N-terminal" evidence="11">
    <location>
        <begin position="488"/>
        <end position="747"/>
    </location>
</feature>
<protein>
    <recommendedName>
        <fullName evidence="5">glycine dehydrogenase (aminomethyl-transferring)</fullName>
        <ecNumber evidence="5">1.4.4.2</ecNumber>
    </recommendedName>
</protein>
<dbReference type="EMBL" id="CP065682">
    <property type="protein sequence ID" value="QPS34791.1"/>
    <property type="molecule type" value="Genomic_DNA"/>
</dbReference>
<gene>
    <name evidence="13" type="primary">gcvP</name>
    <name evidence="13" type="ORF">I6G59_05635</name>
</gene>
<dbReference type="FunFam" id="3.40.640.10:FF:000007">
    <property type="entry name" value="glycine dehydrogenase (Decarboxylating), mitochondrial"/>
    <property type="match status" value="1"/>
</dbReference>
<evidence type="ECO:0000256" key="3">
    <source>
        <dbReference type="ARBA" id="ARBA00010756"/>
    </source>
</evidence>
<evidence type="ECO:0000256" key="9">
    <source>
        <dbReference type="PIRSR" id="PIRSR603437-50"/>
    </source>
</evidence>
<comment type="catalytic activity">
    <reaction evidence="8">
        <text>N(6)-[(R)-lipoyl]-L-lysyl-[glycine-cleavage complex H protein] + glycine + H(+) = N(6)-[(R)-S(8)-aminomethyldihydrolipoyl]-L-lysyl-[glycine-cleavage complex H protein] + CO2</text>
        <dbReference type="Rhea" id="RHEA:24304"/>
        <dbReference type="Rhea" id="RHEA-COMP:10494"/>
        <dbReference type="Rhea" id="RHEA-COMP:10495"/>
        <dbReference type="ChEBI" id="CHEBI:15378"/>
        <dbReference type="ChEBI" id="CHEBI:16526"/>
        <dbReference type="ChEBI" id="CHEBI:57305"/>
        <dbReference type="ChEBI" id="CHEBI:83099"/>
        <dbReference type="ChEBI" id="CHEBI:83143"/>
        <dbReference type="EC" id="1.4.4.2"/>
    </reaction>
</comment>
<evidence type="ECO:0000256" key="1">
    <source>
        <dbReference type="ARBA" id="ARBA00001933"/>
    </source>
</evidence>
<evidence type="ECO:0000256" key="5">
    <source>
        <dbReference type="ARBA" id="ARBA00012134"/>
    </source>
</evidence>
<dbReference type="Proteomes" id="UP000594979">
    <property type="component" value="Chromosome"/>
</dbReference>
<feature type="domain" description="Glycine dehydrogenase C-terminal" evidence="12">
    <location>
        <begin position="794"/>
        <end position="914"/>
    </location>
</feature>
<reference evidence="13 14" key="1">
    <citation type="submission" date="2020-12" db="EMBL/GenBank/DDBJ databases">
        <title>FDA dAtabase for Regulatory Grade micrObial Sequences (FDA-ARGOS): Supporting development and validation of Infectious Disease Dx tests.</title>
        <authorList>
            <person name="Sproer C."/>
            <person name="Gronow S."/>
            <person name="Severitt S."/>
            <person name="Schroder I."/>
            <person name="Tallon L."/>
            <person name="Sadzewicz L."/>
            <person name="Zhao X."/>
            <person name="Boylan J."/>
            <person name="Ott S."/>
            <person name="Bowen H."/>
            <person name="Vavikolanu K."/>
            <person name="Mehta A."/>
            <person name="Aluvathingal J."/>
            <person name="Nadendla S."/>
            <person name="Lowell S."/>
            <person name="Myers T."/>
            <person name="Yan Y."/>
            <person name="Sichtig H."/>
        </authorList>
    </citation>
    <scope>NUCLEOTIDE SEQUENCE [LARGE SCALE GENOMIC DNA]</scope>
    <source>
        <strain evidence="13 14">FDAARGOS_902</strain>
    </source>
</reference>
<dbReference type="NCBIfam" id="TIGR00461">
    <property type="entry name" value="gcvP"/>
    <property type="match status" value="1"/>
</dbReference>
<evidence type="ECO:0000313" key="13">
    <source>
        <dbReference type="EMBL" id="QPS34791.1"/>
    </source>
</evidence>
<evidence type="ECO:0000256" key="10">
    <source>
        <dbReference type="SAM" id="MobiDB-lite"/>
    </source>
</evidence>
<dbReference type="PANTHER" id="PTHR11773">
    <property type="entry name" value="GLYCINE DEHYDROGENASE, DECARBOXYLATING"/>
    <property type="match status" value="1"/>
</dbReference>
<proteinExistence type="inferred from homology"/>
<comment type="function">
    <text evidence="2">The glycine cleavage system catalyzes the degradation of glycine. The P protein binds the alpha-amino group of glycine through its pyridoxal phosphate cofactor; CO(2) is released and the remaining methylamine moiety is then transferred to the lipoamide cofactor of the H protein.</text>
</comment>
<comment type="similarity">
    <text evidence="3">Belongs to the GcvP family.</text>
</comment>
<dbReference type="GO" id="GO:0030170">
    <property type="term" value="F:pyridoxal phosphate binding"/>
    <property type="evidence" value="ECO:0007669"/>
    <property type="project" value="TreeGrafter"/>
</dbReference>
<dbReference type="FunFam" id="3.40.640.10:FF:000005">
    <property type="entry name" value="Glycine dehydrogenase (decarboxylating), mitochondrial"/>
    <property type="match status" value="1"/>
</dbReference>
<dbReference type="GO" id="GO:0016594">
    <property type="term" value="F:glycine binding"/>
    <property type="evidence" value="ECO:0007669"/>
    <property type="project" value="TreeGrafter"/>
</dbReference>
<evidence type="ECO:0000256" key="7">
    <source>
        <dbReference type="ARBA" id="ARBA00023002"/>
    </source>
</evidence>
<dbReference type="Pfam" id="PF21478">
    <property type="entry name" value="GcvP2_C"/>
    <property type="match status" value="1"/>
</dbReference>
<dbReference type="EC" id="1.4.4.2" evidence="5"/>
<dbReference type="GO" id="GO:0019464">
    <property type="term" value="P:glycine decarboxylation via glycine cleavage system"/>
    <property type="evidence" value="ECO:0007669"/>
    <property type="project" value="TreeGrafter"/>
</dbReference>
<feature type="domain" description="Glycine cleavage system P-protein N-terminal" evidence="11">
    <location>
        <begin position="21"/>
        <end position="442"/>
    </location>
</feature>
<organism evidence="13 14">
    <name type="scientific">Brevibacterium casei</name>
    <dbReference type="NCBI Taxonomy" id="33889"/>
    <lineage>
        <taxon>Bacteria</taxon>
        <taxon>Bacillati</taxon>
        <taxon>Actinomycetota</taxon>
        <taxon>Actinomycetes</taxon>
        <taxon>Micrococcales</taxon>
        <taxon>Brevibacteriaceae</taxon>
        <taxon>Brevibacterium</taxon>
    </lineage>
</organism>
<dbReference type="InterPro" id="IPR020581">
    <property type="entry name" value="GDC_P"/>
</dbReference>
<evidence type="ECO:0000256" key="2">
    <source>
        <dbReference type="ARBA" id="ARBA00003788"/>
    </source>
</evidence>
<comment type="subunit">
    <text evidence="4">The glycine cleavage system is composed of four proteins: P, T, L and H.</text>
</comment>
<dbReference type="SUPFAM" id="SSF53383">
    <property type="entry name" value="PLP-dependent transferases"/>
    <property type="match status" value="2"/>
</dbReference>
<evidence type="ECO:0000256" key="4">
    <source>
        <dbReference type="ARBA" id="ARBA00011690"/>
    </source>
</evidence>
<dbReference type="Gene3D" id="3.90.1150.10">
    <property type="entry name" value="Aspartate Aminotransferase, domain 1"/>
    <property type="match status" value="2"/>
</dbReference>
<accession>A0A7T2TJ53</accession>
<evidence type="ECO:0000259" key="12">
    <source>
        <dbReference type="Pfam" id="PF21478"/>
    </source>
</evidence>
<evidence type="ECO:0000256" key="8">
    <source>
        <dbReference type="ARBA" id="ARBA00049026"/>
    </source>
</evidence>
<evidence type="ECO:0000256" key="6">
    <source>
        <dbReference type="ARBA" id="ARBA00022898"/>
    </source>
</evidence>
<dbReference type="InterPro" id="IPR015421">
    <property type="entry name" value="PyrdxlP-dep_Trfase_major"/>
</dbReference>
<dbReference type="RefSeq" id="WP_197932278.1">
    <property type="nucleotide sequence ID" value="NZ_CP065682.1"/>
</dbReference>
<keyword evidence="7 13" id="KW-0560">Oxidoreductase</keyword>
<comment type="cofactor">
    <cofactor evidence="1 9">
        <name>pyridoxal 5'-phosphate</name>
        <dbReference type="ChEBI" id="CHEBI:597326"/>
    </cofactor>
</comment>
<dbReference type="InterPro" id="IPR015424">
    <property type="entry name" value="PyrdxlP-dep_Trfase"/>
</dbReference>
<dbReference type="AlphaFoldDB" id="A0A7T2TJ53"/>
<evidence type="ECO:0000259" key="11">
    <source>
        <dbReference type="Pfam" id="PF02347"/>
    </source>
</evidence>
<dbReference type="CDD" id="cd00613">
    <property type="entry name" value="GDC-P"/>
    <property type="match status" value="1"/>
</dbReference>
<dbReference type="GO" id="GO:0005829">
    <property type="term" value="C:cytosol"/>
    <property type="evidence" value="ECO:0007669"/>
    <property type="project" value="TreeGrafter"/>
</dbReference>
<name>A0A7T2TJ53_9MICO</name>
<dbReference type="InterPro" id="IPR049316">
    <property type="entry name" value="GDC-P_C"/>
</dbReference>
<feature type="modified residue" description="N6-(pyridoxal phosphate)lysine" evidence="9">
    <location>
        <position position="718"/>
    </location>
</feature>
<dbReference type="Pfam" id="PF02347">
    <property type="entry name" value="GDC-P"/>
    <property type="match status" value="2"/>
</dbReference>
<dbReference type="InterPro" id="IPR015422">
    <property type="entry name" value="PyrdxlP-dep_Trfase_small"/>
</dbReference>
<dbReference type="NCBIfam" id="NF003346">
    <property type="entry name" value="PRK04366.1"/>
    <property type="match status" value="1"/>
</dbReference>
<dbReference type="InterPro" id="IPR003437">
    <property type="entry name" value="GcvP"/>
</dbReference>
<dbReference type="Gene3D" id="3.40.640.10">
    <property type="entry name" value="Type I PLP-dependent aspartate aminotransferase-like (Major domain)"/>
    <property type="match status" value="2"/>
</dbReference>
<dbReference type="KEGG" id="bcau:I6G59_05635"/>
<dbReference type="PANTHER" id="PTHR11773:SF1">
    <property type="entry name" value="GLYCINE DEHYDROGENASE (DECARBOXYLATING), MITOCHONDRIAL"/>
    <property type="match status" value="1"/>
</dbReference>
<evidence type="ECO:0000313" key="14">
    <source>
        <dbReference type="Proteomes" id="UP000594979"/>
    </source>
</evidence>
<keyword evidence="6 9" id="KW-0663">Pyridoxal phosphate</keyword>